<evidence type="ECO:0000256" key="2">
    <source>
        <dbReference type="SAM" id="Phobius"/>
    </source>
</evidence>
<evidence type="ECO:0000313" key="4">
    <source>
        <dbReference type="Proteomes" id="UP001469553"/>
    </source>
</evidence>
<feature type="transmembrane region" description="Helical" evidence="2">
    <location>
        <begin position="21"/>
        <end position="39"/>
    </location>
</feature>
<keyword evidence="2" id="KW-0812">Transmembrane</keyword>
<keyword evidence="2" id="KW-1133">Transmembrane helix</keyword>
<dbReference type="Proteomes" id="UP001469553">
    <property type="component" value="Unassembled WGS sequence"/>
</dbReference>
<dbReference type="EMBL" id="JAHRIP010062658">
    <property type="protein sequence ID" value="MEQ2305378.1"/>
    <property type="molecule type" value="Genomic_DNA"/>
</dbReference>
<keyword evidence="4" id="KW-1185">Reference proteome</keyword>
<evidence type="ECO:0000313" key="3">
    <source>
        <dbReference type="EMBL" id="MEQ2305378.1"/>
    </source>
</evidence>
<comment type="caution">
    <text evidence="3">The sequence shown here is derived from an EMBL/GenBank/DDBJ whole genome shotgun (WGS) entry which is preliminary data.</text>
</comment>
<sequence>MPCKNRSYAEQRIMDSYKTESLGYGLWLCSGFLFLWSISELMRAFMSECKRAPYYSVVYTKLLAEEVGNHLNDELQIIAKEKAERLCKPYIQSIRHHKDLEGGVNVIKNISEVWKNISTSDFFITEGEREENGDNNGDNNEERTE</sequence>
<keyword evidence="2" id="KW-0472">Membrane</keyword>
<organism evidence="3 4">
    <name type="scientific">Ameca splendens</name>
    <dbReference type="NCBI Taxonomy" id="208324"/>
    <lineage>
        <taxon>Eukaryota</taxon>
        <taxon>Metazoa</taxon>
        <taxon>Chordata</taxon>
        <taxon>Craniata</taxon>
        <taxon>Vertebrata</taxon>
        <taxon>Euteleostomi</taxon>
        <taxon>Actinopterygii</taxon>
        <taxon>Neopterygii</taxon>
        <taxon>Teleostei</taxon>
        <taxon>Neoteleostei</taxon>
        <taxon>Acanthomorphata</taxon>
        <taxon>Ovalentaria</taxon>
        <taxon>Atherinomorphae</taxon>
        <taxon>Cyprinodontiformes</taxon>
        <taxon>Goodeidae</taxon>
        <taxon>Ameca</taxon>
    </lineage>
</organism>
<evidence type="ECO:0000256" key="1">
    <source>
        <dbReference type="SAM" id="MobiDB-lite"/>
    </source>
</evidence>
<proteinExistence type="predicted"/>
<protein>
    <submittedName>
        <fullName evidence="3">Uncharacterized protein</fullName>
    </submittedName>
</protein>
<feature type="region of interest" description="Disordered" evidence="1">
    <location>
        <begin position="125"/>
        <end position="145"/>
    </location>
</feature>
<name>A0ABV0ZGL6_9TELE</name>
<reference evidence="3 4" key="1">
    <citation type="submission" date="2021-06" db="EMBL/GenBank/DDBJ databases">
        <authorList>
            <person name="Palmer J.M."/>
        </authorList>
    </citation>
    <scope>NUCLEOTIDE SEQUENCE [LARGE SCALE GENOMIC DNA]</scope>
    <source>
        <strain evidence="3 4">AS_MEX2019</strain>
        <tissue evidence="3">Muscle</tissue>
    </source>
</reference>
<accession>A0ABV0ZGL6</accession>
<gene>
    <name evidence="3" type="ORF">AMECASPLE_037267</name>
</gene>